<name>A0A015ZCV4_BACFG</name>
<evidence type="ECO:0000259" key="1">
    <source>
        <dbReference type="Pfam" id="PF12728"/>
    </source>
</evidence>
<dbReference type="InterPro" id="IPR041657">
    <property type="entry name" value="HTH_17"/>
</dbReference>
<dbReference type="NCBIfam" id="TIGR01764">
    <property type="entry name" value="excise"/>
    <property type="match status" value="1"/>
</dbReference>
<comment type="caution">
    <text evidence="2">The sequence shown here is derived from an EMBL/GenBank/DDBJ whole genome shotgun (WGS) entry which is preliminary data.</text>
</comment>
<evidence type="ECO:0000313" key="2">
    <source>
        <dbReference type="EMBL" id="EXZ42137.1"/>
    </source>
</evidence>
<dbReference type="InterPro" id="IPR010093">
    <property type="entry name" value="SinI_DNA-bd"/>
</dbReference>
<dbReference type="PATRIC" id="fig|1339280.3.peg.4546"/>
<dbReference type="GeneID" id="99671787"/>
<sequence length="132" mass="15553">MQNNRLTFMERLSERLTSVEAILKKLDPIESLLERIALLEKNIYTTKQVFTFQEACMYIGISESMLYKLTSGKEIPHYKPRGKMIYFAKEDLDEWLLQNYEPTVDEAARMANEAAATQPFFNQRRHGKRKKN</sequence>
<proteinExistence type="predicted"/>
<dbReference type="Proteomes" id="UP000022272">
    <property type="component" value="Unassembled WGS sequence"/>
</dbReference>
<evidence type="ECO:0000313" key="3">
    <source>
        <dbReference type="Proteomes" id="UP000022272"/>
    </source>
</evidence>
<gene>
    <name evidence="2" type="ORF">M076_4763</name>
</gene>
<dbReference type="EMBL" id="JGDM01000127">
    <property type="protein sequence ID" value="EXZ42137.1"/>
    <property type="molecule type" value="Genomic_DNA"/>
</dbReference>
<dbReference type="RefSeq" id="WP_004322056.1">
    <property type="nucleotide sequence ID" value="NZ_JGDM01000127.1"/>
</dbReference>
<organism evidence="2 3">
    <name type="scientific">Bacteroides fragilis str. 2-F-2 #4</name>
    <dbReference type="NCBI Taxonomy" id="1339280"/>
    <lineage>
        <taxon>Bacteria</taxon>
        <taxon>Pseudomonadati</taxon>
        <taxon>Bacteroidota</taxon>
        <taxon>Bacteroidia</taxon>
        <taxon>Bacteroidales</taxon>
        <taxon>Bacteroidaceae</taxon>
        <taxon>Bacteroides</taxon>
    </lineage>
</organism>
<dbReference type="GO" id="GO:0003677">
    <property type="term" value="F:DNA binding"/>
    <property type="evidence" value="ECO:0007669"/>
    <property type="project" value="InterPro"/>
</dbReference>
<feature type="domain" description="Helix-turn-helix" evidence="1">
    <location>
        <begin position="50"/>
        <end position="99"/>
    </location>
</feature>
<accession>A0A015ZCV4</accession>
<dbReference type="Pfam" id="PF12728">
    <property type="entry name" value="HTH_17"/>
    <property type="match status" value="1"/>
</dbReference>
<protein>
    <submittedName>
        <fullName evidence="2">DNA binding, excisionase family domain protein</fullName>
    </submittedName>
</protein>
<reference evidence="2 3" key="1">
    <citation type="submission" date="2014-02" db="EMBL/GenBank/DDBJ databases">
        <authorList>
            <person name="Sears C."/>
            <person name="Carroll K."/>
            <person name="Sack B.R."/>
            <person name="Qadri F."/>
            <person name="Myers L.L."/>
            <person name="Chung G.-T."/>
            <person name="Escheverria P."/>
            <person name="Fraser C.M."/>
            <person name="Sadzewicz L."/>
            <person name="Shefchek K.A."/>
            <person name="Tallon L."/>
            <person name="Das S.P."/>
            <person name="Daugherty S."/>
            <person name="Mongodin E.F."/>
        </authorList>
    </citation>
    <scope>NUCLEOTIDE SEQUENCE [LARGE SCALE GENOMIC DNA]</scope>
    <source>
        <strain evidence="2 3">2-F-2 #4</strain>
    </source>
</reference>
<dbReference type="AlphaFoldDB" id="A0A015ZCV4"/>